<feature type="compositionally biased region" description="Basic and acidic residues" evidence="1">
    <location>
        <begin position="27"/>
        <end position="57"/>
    </location>
</feature>
<protein>
    <submittedName>
        <fullName evidence="2">Uncharacterized protein</fullName>
    </submittedName>
</protein>
<reference evidence="2 3" key="1">
    <citation type="journal article" date="2021" name="J. Hered.">
        <title>A chromosome-level genome assembly of the parasitoid wasp, Cotesia glomerata (Hymenoptera: Braconidae).</title>
        <authorList>
            <person name="Pinto B.J."/>
            <person name="Weis J.J."/>
            <person name="Gamble T."/>
            <person name="Ode P.J."/>
            <person name="Paul R."/>
            <person name="Zaspel J.M."/>
        </authorList>
    </citation>
    <scope>NUCLEOTIDE SEQUENCE [LARGE SCALE GENOMIC DNA]</scope>
    <source>
        <strain evidence="2">CgM1</strain>
    </source>
</reference>
<evidence type="ECO:0000313" key="3">
    <source>
        <dbReference type="Proteomes" id="UP000826195"/>
    </source>
</evidence>
<evidence type="ECO:0000313" key="2">
    <source>
        <dbReference type="EMBL" id="KAH0540800.1"/>
    </source>
</evidence>
<keyword evidence="3" id="KW-1185">Reference proteome</keyword>
<comment type="caution">
    <text evidence="2">The sequence shown here is derived from an EMBL/GenBank/DDBJ whole genome shotgun (WGS) entry which is preliminary data.</text>
</comment>
<organism evidence="2 3">
    <name type="scientific">Cotesia glomerata</name>
    <name type="common">Lepidopteran parasitic wasp</name>
    <name type="synonym">Apanteles glomeratus</name>
    <dbReference type="NCBI Taxonomy" id="32391"/>
    <lineage>
        <taxon>Eukaryota</taxon>
        <taxon>Metazoa</taxon>
        <taxon>Ecdysozoa</taxon>
        <taxon>Arthropoda</taxon>
        <taxon>Hexapoda</taxon>
        <taxon>Insecta</taxon>
        <taxon>Pterygota</taxon>
        <taxon>Neoptera</taxon>
        <taxon>Endopterygota</taxon>
        <taxon>Hymenoptera</taxon>
        <taxon>Apocrita</taxon>
        <taxon>Ichneumonoidea</taxon>
        <taxon>Braconidae</taxon>
        <taxon>Microgastrinae</taxon>
        <taxon>Cotesia</taxon>
    </lineage>
</organism>
<dbReference type="Proteomes" id="UP000826195">
    <property type="component" value="Unassembled WGS sequence"/>
</dbReference>
<sequence length="68" mass="7632">MFVLASSPSMSITQWKLTVRTNKKIRRAAEGSRGKSIEQRSKAEGHLQAEHDEDKCWDNVLGQSSTDV</sequence>
<gene>
    <name evidence="2" type="ORF">KQX54_020019</name>
</gene>
<dbReference type="AlphaFoldDB" id="A0AAV7I4G1"/>
<dbReference type="EMBL" id="JAHXZJ010002609">
    <property type="protein sequence ID" value="KAH0540800.1"/>
    <property type="molecule type" value="Genomic_DNA"/>
</dbReference>
<evidence type="ECO:0000256" key="1">
    <source>
        <dbReference type="SAM" id="MobiDB-lite"/>
    </source>
</evidence>
<feature type="region of interest" description="Disordered" evidence="1">
    <location>
        <begin position="26"/>
        <end position="68"/>
    </location>
</feature>
<name>A0AAV7I4G1_COTGL</name>
<accession>A0AAV7I4G1</accession>
<proteinExistence type="predicted"/>